<evidence type="ECO:0000256" key="1">
    <source>
        <dbReference type="ARBA" id="ARBA00004162"/>
    </source>
</evidence>
<evidence type="ECO:0000313" key="28">
    <source>
        <dbReference type="Proteomes" id="UP001187471"/>
    </source>
</evidence>
<dbReference type="InterPro" id="IPR051809">
    <property type="entry name" value="Plant_receptor-like_S/T_kinase"/>
</dbReference>
<dbReference type="SMART" id="SM00343">
    <property type="entry name" value="ZnF_C2HC"/>
    <property type="match status" value="1"/>
</dbReference>
<keyword evidence="18" id="KW-0325">Glycoprotein</keyword>
<keyword evidence="16 24" id="KW-0472">Membrane</keyword>
<dbReference type="EMBL" id="JAVXUO010002090">
    <property type="protein sequence ID" value="KAK2976299.1"/>
    <property type="molecule type" value="Genomic_DNA"/>
</dbReference>
<dbReference type="EC" id="2.7.11.1" evidence="3"/>
<evidence type="ECO:0000256" key="21">
    <source>
        <dbReference type="PROSITE-ProRule" id="PRU00047"/>
    </source>
</evidence>
<dbReference type="InterPro" id="IPR032675">
    <property type="entry name" value="LRR_dom_sf"/>
</dbReference>
<evidence type="ECO:0000256" key="6">
    <source>
        <dbReference type="ARBA" id="ARBA00022553"/>
    </source>
</evidence>
<feature type="region of interest" description="Disordered" evidence="23">
    <location>
        <begin position="1"/>
        <end position="27"/>
    </location>
</feature>
<keyword evidence="14 22" id="KW-0067">ATP-binding</keyword>
<dbReference type="SUPFAM" id="SSF57756">
    <property type="entry name" value="Retrovirus zinc finger-like domains"/>
    <property type="match status" value="1"/>
</dbReference>
<feature type="compositionally biased region" description="Basic and acidic residues" evidence="23">
    <location>
        <begin position="1"/>
        <end position="11"/>
    </location>
</feature>
<evidence type="ECO:0000256" key="5">
    <source>
        <dbReference type="ARBA" id="ARBA00022527"/>
    </source>
</evidence>
<evidence type="ECO:0000256" key="4">
    <source>
        <dbReference type="ARBA" id="ARBA00022475"/>
    </source>
</evidence>
<dbReference type="PANTHER" id="PTHR27008:SF592">
    <property type="entry name" value="LEUCINE-RICH REPEAT RECEPTOR-LIKE PROTEIN KINASE FAMILY PROTEIN-RELATED"/>
    <property type="match status" value="1"/>
</dbReference>
<dbReference type="Gene3D" id="3.30.200.20">
    <property type="entry name" value="Phosphorylase Kinase, domain 1"/>
    <property type="match status" value="1"/>
</dbReference>
<feature type="transmembrane region" description="Helical" evidence="24">
    <location>
        <begin position="459"/>
        <end position="484"/>
    </location>
</feature>
<dbReference type="Gene3D" id="4.10.60.10">
    <property type="entry name" value="Zinc finger, CCHC-type"/>
    <property type="match status" value="1"/>
</dbReference>
<comment type="catalytic activity">
    <reaction evidence="19">
        <text>L-threonyl-[protein] + ATP = O-phospho-L-threonyl-[protein] + ADP + H(+)</text>
        <dbReference type="Rhea" id="RHEA:46608"/>
        <dbReference type="Rhea" id="RHEA-COMP:11060"/>
        <dbReference type="Rhea" id="RHEA-COMP:11605"/>
        <dbReference type="ChEBI" id="CHEBI:15378"/>
        <dbReference type="ChEBI" id="CHEBI:30013"/>
        <dbReference type="ChEBI" id="CHEBI:30616"/>
        <dbReference type="ChEBI" id="CHEBI:61977"/>
        <dbReference type="ChEBI" id="CHEBI:456216"/>
        <dbReference type="EC" id="2.7.11.1"/>
    </reaction>
</comment>
<dbReference type="Pfam" id="PF13855">
    <property type="entry name" value="LRR_8"/>
    <property type="match status" value="1"/>
</dbReference>
<keyword evidence="8" id="KW-0808">Transferase</keyword>
<comment type="caution">
    <text evidence="27">The sequence shown here is derived from an EMBL/GenBank/DDBJ whole genome shotgun (WGS) entry which is preliminary data.</text>
</comment>
<dbReference type="GO" id="GO:0003676">
    <property type="term" value="F:nucleic acid binding"/>
    <property type="evidence" value="ECO:0007669"/>
    <property type="project" value="InterPro"/>
</dbReference>
<keyword evidence="21" id="KW-0479">Metal-binding</keyword>
<evidence type="ECO:0000259" key="26">
    <source>
        <dbReference type="PROSITE" id="PS50158"/>
    </source>
</evidence>
<dbReference type="InterPro" id="IPR008271">
    <property type="entry name" value="Ser/Thr_kinase_AS"/>
</dbReference>
<feature type="compositionally biased region" description="Basic and acidic residues" evidence="23">
    <location>
        <begin position="227"/>
        <end position="237"/>
    </location>
</feature>
<dbReference type="Pfam" id="PF13976">
    <property type="entry name" value="gag_pre-integrs"/>
    <property type="match status" value="1"/>
</dbReference>
<feature type="domain" description="Protein kinase" evidence="25">
    <location>
        <begin position="518"/>
        <end position="730"/>
    </location>
</feature>
<evidence type="ECO:0000256" key="23">
    <source>
        <dbReference type="SAM" id="MobiDB-lite"/>
    </source>
</evidence>
<dbReference type="InterPro" id="IPR001611">
    <property type="entry name" value="Leu-rich_rpt"/>
</dbReference>
<dbReference type="GO" id="GO:0005524">
    <property type="term" value="F:ATP binding"/>
    <property type="evidence" value="ECO:0007669"/>
    <property type="project" value="UniProtKB-UniRule"/>
</dbReference>
<feature type="region of interest" description="Disordered" evidence="23">
    <location>
        <begin position="227"/>
        <end position="246"/>
    </location>
</feature>
<keyword evidence="5" id="KW-0723">Serine/threonine-protein kinase</keyword>
<dbReference type="InterPro" id="IPR017441">
    <property type="entry name" value="Protein_kinase_ATP_BS"/>
</dbReference>
<dbReference type="InterPro" id="IPR025724">
    <property type="entry name" value="GAG-pre-integrase_dom"/>
</dbReference>
<dbReference type="InterPro" id="IPR001878">
    <property type="entry name" value="Znf_CCHC"/>
</dbReference>
<evidence type="ECO:0000313" key="27">
    <source>
        <dbReference type="EMBL" id="KAK2976299.1"/>
    </source>
</evidence>
<evidence type="ECO:0000256" key="20">
    <source>
        <dbReference type="ARBA" id="ARBA00048679"/>
    </source>
</evidence>
<keyword evidence="13" id="KW-0418">Kinase</keyword>
<dbReference type="SUPFAM" id="SSF56112">
    <property type="entry name" value="Protein kinase-like (PK-like)"/>
    <property type="match status" value="1"/>
</dbReference>
<dbReference type="GO" id="GO:0004674">
    <property type="term" value="F:protein serine/threonine kinase activity"/>
    <property type="evidence" value="ECO:0007669"/>
    <property type="project" value="UniProtKB-KW"/>
</dbReference>
<dbReference type="AlphaFoldDB" id="A0AA88R1P7"/>
<evidence type="ECO:0000256" key="2">
    <source>
        <dbReference type="ARBA" id="ARBA00009592"/>
    </source>
</evidence>
<evidence type="ECO:0000256" key="18">
    <source>
        <dbReference type="ARBA" id="ARBA00023180"/>
    </source>
</evidence>
<feature type="compositionally biased region" description="Basic residues" evidence="23">
    <location>
        <begin position="12"/>
        <end position="27"/>
    </location>
</feature>
<evidence type="ECO:0000256" key="3">
    <source>
        <dbReference type="ARBA" id="ARBA00012513"/>
    </source>
</evidence>
<dbReference type="GO" id="GO:0008270">
    <property type="term" value="F:zinc ion binding"/>
    <property type="evidence" value="ECO:0007669"/>
    <property type="project" value="UniProtKB-KW"/>
</dbReference>
<dbReference type="PROSITE" id="PS50158">
    <property type="entry name" value="ZF_CCHC"/>
    <property type="match status" value="1"/>
</dbReference>
<name>A0AA88R1P7_9ASTE</name>
<dbReference type="Pfam" id="PF00069">
    <property type="entry name" value="Pkinase"/>
    <property type="match status" value="1"/>
</dbReference>
<comment type="subcellular location">
    <subcellularLocation>
        <location evidence="1">Cell membrane</location>
        <topology evidence="1">Single-pass membrane protein</topology>
    </subcellularLocation>
</comment>
<keyword evidence="10" id="KW-0732">Signal</keyword>
<feature type="binding site" evidence="22">
    <location>
        <position position="547"/>
    </location>
    <ligand>
        <name>ATP</name>
        <dbReference type="ChEBI" id="CHEBI:30616"/>
    </ligand>
</feature>
<keyword evidence="15 24" id="KW-1133">Transmembrane helix</keyword>
<evidence type="ECO:0000256" key="22">
    <source>
        <dbReference type="PROSITE-ProRule" id="PRU10141"/>
    </source>
</evidence>
<dbReference type="Pfam" id="PF22936">
    <property type="entry name" value="Pol_BBD"/>
    <property type="match status" value="1"/>
</dbReference>
<keyword evidence="11" id="KW-0677">Repeat</keyword>
<evidence type="ECO:0000256" key="16">
    <source>
        <dbReference type="ARBA" id="ARBA00023136"/>
    </source>
</evidence>
<accession>A0AA88R1P7</accession>
<evidence type="ECO:0000256" key="17">
    <source>
        <dbReference type="ARBA" id="ARBA00023170"/>
    </source>
</evidence>
<dbReference type="InterPro" id="IPR036875">
    <property type="entry name" value="Znf_CCHC_sf"/>
</dbReference>
<evidence type="ECO:0000256" key="8">
    <source>
        <dbReference type="ARBA" id="ARBA00022679"/>
    </source>
</evidence>
<evidence type="ECO:0000256" key="19">
    <source>
        <dbReference type="ARBA" id="ARBA00047899"/>
    </source>
</evidence>
<dbReference type="FunFam" id="1.10.510.10:FF:000358">
    <property type="entry name" value="Putative leucine-rich repeat receptor-like serine/threonine-protein kinase"/>
    <property type="match status" value="1"/>
</dbReference>
<evidence type="ECO:0000256" key="24">
    <source>
        <dbReference type="SAM" id="Phobius"/>
    </source>
</evidence>
<comment type="similarity">
    <text evidence="2">Belongs to the RLP family.</text>
</comment>
<evidence type="ECO:0000256" key="10">
    <source>
        <dbReference type="ARBA" id="ARBA00022729"/>
    </source>
</evidence>
<dbReference type="InterPro" id="IPR054722">
    <property type="entry name" value="PolX-like_BBD"/>
</dbReference>
<keyword evidence="7" id="KW-0433">Leucine-rich repeat</keyword>
<protein>
    <recommendedName>
        <fullName evidence="3">non-specific serine/threonine protein kinase</fullName>
        <ecNumber evidence="3">2.7.11.1</ecNumber>
    </recommendedName>
</protein>
<dbReference type="Pfam" id="PF00560">
    <property type="entry name" value="LRR_1"/>
    <property type="match status" value="2"/>
</dbReference>
<dbReference type="PANTHER" id="PTHR27008">
    <property type="entry name" value="OS04G0122200 PROTEIN"/>
    <property type="match status" value="1"/>
</dbReference>
<evidence type="ECO:0000256" key="14">
    <source>
        <dbReference type="ARBA" id="ARBA00022840"/>
    </source>
</evidence>
<comment type="catalytic activity">
    <reaction evidence="20">
        <text>L-seryl-[protein] + ATP = O-phospho-L-seryl-[protein] + ADP + H(+)</text>
        <dbReference type="Rhea" id="RHEA:17989"/>
        <dbReference type="Rhea" id="RHEA-COMP:9863"/>
        <dbReference type="Rhea" id="RHEA-COMP:11604"/>
        <dbReference type="ChEBI" id="CHEBI:15378"/>
        <dbReference type="ChEBI" id="CHEBI:29999"/>
        <dbReference type="ChEBI" id="CHEBI:30616"/>
        <dbReference type="ChEBI" id="CHEBI:83421"/>
        <dbReference type="ChEBI" id="CHEBI:456216"/>
        <dbReference type="EC" id="2.7.11.1"/>
    </reaction>
</comment>
<dbReference type="GO" id="GO:0005886">
    <property type="term" value="C:plasma membrane"/>
    <property type="evidence" value="ECO:0007669"/>
    <property type="project" value="UniProtKB-SubCell"/>
</dbReference>
<dbReference type="FunFam" id="3.30.200.20:FF:000432">
    <property type="entry name" value="LRR receptor-like serine/threonine-protein kinase EFR"/>
    <property type="match status" value="1"/>
</dbReference>
<keyword evidence="21" id="KW-0863">Zinc-finger</keyword>
<dbReference type="InterPro" id="IPR011009">
    <property type="entry name" value="Kinase-like_dom_sf"/>
</dbReference>
<evidence type="ECO:0000259" key="25">
    <source>
        <dbReference type="PROSITE" id="PS50011"/>
    </source>
</evidence>
<keyword evidence="4" id="KW-1003">Cell membrane</keyword>
<keyword evidence="28" id="KW-1185">Reference proteome</keyword>
<evidence type="ECO:0000256" key="12">
    <source>
        <dbReference type="ARBA" id="ARBA00022741"/>
    </source>
</evidence>
<dbReference type="InterPro" id="IPR000719">
    <property type="entry name" value="Prot_kinase_dom"/>
</dbReference>
<keyword evidence="17" id="KW-0675">Receptor</keyword>
<dbReference type="Proteomes" id="UP001187471">
    <property type="component" value="Unassembled WGS sequence"/>
</dbReference>
<evidence type="ECO:0000256" key="9">
    <source>
        <dbReference type="ARBA" id="ARBA00022692"/>
    </source>
</evidence>
<dbReference type="Gene3D" id="1.10.510.10">
    <property type="entry name" value="Transferase(Phosphotransferase) domain 1"/>
    <property type="match status" value="1"/>
</dbReference>
<feature type="domain" description="CCHC-type" evidence="26">
    <location>
        <begin position="28"/>
        <end position="44"/>
    </location>
</feature>
<evidence type="ECO:0000256" key="15">
    <source>
        <dbReference type="ARBA" id="ARBA00022989"/>
    </source>
</evidence>
<evidence type="ECO:0000256" key="11">
    <source>
        <dbReference type="ARBA" id="ARBA00022737"/>
    </source>
</evidence>
<reference evidence="27" key="1">
    <citation type="submission" date="2022-12" db="EMBL/GenBank/DDBJ databases">
        <title>Draft genome assemblies for two species of Escallonia (Escalloniales).</title>
        <authorList>
            <person name="Chanderbali A."/>
            <person name="Dervinis C."/>
            <person name="Anghel I."/>
            <person name="Soltis D."/>
            <person name="Soltis P."/>
            <person name="Zapata F."/>
        </authorList>
    </citation>
    <scope>NUCLEOTIDE SEQUENCE</scope>
    <source>
        <strain evidence="27">UCBG92.1500</strain>
        <tissue evidence="27">Leaf</tissue>
    </source>
</reference>
<evidence type="ECO:0000256" key="7">
    <source>
        <dbReference type="ARBA" id="ARBA00022614"/>
    </source>
</evidence>
<organism evidence="27 28">
    <name type="scientific">Escallonia rubra</name>
    <dbReference type="NCBI Taxonomy" id="112253"/>
    <lineage>
        <taxon>Eukaryota</taxon>
        <taxon>Viridiplantae</taxon>
        <taxon>Streptophyta</taxon>
        <taxon>Embryophyta</taxon>
        <taxon>Tracheophyta</taxon>
        <taxon>Spermatophyta</taxon>
        <taxon>Magnoliopsida</taxon>
        <taxon>eudicotyledons</taxon>
        <taxon>Gunneridae</taxon>
        <taxon>Pentapetalae</taxon>
        <taxon>asterids</taxon>
        <taxon>campanulids</taxon>
        <taxon>Escalloniales</taxon>
        <taxon>Escalloniaceae</taxon>
        <taxon>Escallonia</taxon>
    </lineage>
</organism>
<keyword evidence="6" id="KW-0597">Phosphoprotein</keyword>
<dbReference type="PROSITE" id="PS00108">
    <property type="entry name" value="PROTEIN_KINASE_ST"/>
    <property type="match status" value="1"/>
</dbReference>
<dbReference type="PROSITE" id="PS00107">
    <property type="entry name" value="PROTEIN_KINASE_ATP"/>
    <property type="match status" value="1"/>
</dbReference>
<dbReference type="Gene3D" id="3.80.10.10">
    <property type="entry name" value="Ribonuclease Inhibitor"/>
    <property type="match status" value="1"/>
</dbReference>
<gene>
    <name evidence="27" type="ORF">RJ640_002727</name>
</gene>
<proteinExistence type="inferred from homology"/>
<keyword evidence="9 24" id="KW-0812">Transmembrane</keyword>
<dbReference type="PROSITE" id="PS50011">
    <property type="entry name" value="PROTEIN_KINASE_DOM"/>
    <property type="match status" value="1"/>
</dbReference>
<keyword evidence="12 22" id="KW-0547">Nucleotide-binding</keyword>
<dbReference type="SMART" id="SM00220">
    <property type="entry name" value="S_TKc"/>
    <property type="match status" value="1"/>
</dbReference>
<dbReference type="SUPFAM" id="SSF52058">
    <property type="entry name" value="L domain-like"/>
    <property type="match status" value="1"/>
</dbReference>
<sequence>MARGRSTDHAGSKNRGRSRSQSKTKKLKCYHCHKEGHYRKDCPERKGKKKDNFKTADAGVAEDNSDGADVFSVTISSSDGEWILDTGCSYHMCPNRDWFATYRSFDGGKILMGNDVACKVVGIGSIQIRMHDGIVRTLTDVRHVPELRKILISLGTLDSNGCSYRAAGGVMRIMKGALVVMKGLKQNSLYLLQGSTVTGAAAAASSSDIDSDTTKLWHMRLGHMSERDEDYGSHSTEENEEPQEQQYNIARNRPRREIRPLQKNMIEGSIPTALGNCTRLQILDLGYNRLTGPIPKQLIRLSSLTDGFRLGPKYLSGPLPPEVGNLKNLRQMDISRNKLFGEIPSTLGDCQMLEFLSIQNNIFEGIIPPSFKQLKGIEELDLSRNNLSCQIPGFLRELTLLHSLNLSHNMFEGEVPTEGVLSKISASSIVGNNRLCGGIPALQLPACPKMVPNKEKRPILHIIVPLVVVLSVVLLLACLALIFYRRKKSQKQVASTSQLQNQYQKLSYAELSEATNRFASTNLIGEGRYGDVYRGTLNSIEQVVAVKVIKLQEHGASKSFKAECEALRNLRHRNLVKIISSCTSLDNQGNDFKALIFEFMPNGSLDSWLHPITPEKQDSKSLNLVQRFNIAIDVASALDYLHHHCETTISHCDLKPSNVLLDNDLCAHVSDFGLAKFILTSVSVSSHTHSSSTGIQGTIGYLAPEYGMGEEVSTQGDVYSYGIMLLEMFT</sequence>
<evidence type="ECO:0000256" key="13">
    <source>
        <dbReference type="ARBA" id="ARBA00022777"/>
    </source>
</evidence>
<dbReference type="FunFam" id="3.80.10.10:FF:000111">
    <property type="entry name" value="LRR receptor-like serine/threonine-protein kinase ERECTA"/>
    <property type="match status" value="1"/>
</dbReference>
<keyword evidence="21" id="KW-0862">Zinc</keyword>